<evidence type="ECO:0000313" key="10">
    <source>
        <dbReference type="Proteomes" id="UP000244989"/>
    </source>
</evidence>
<dbReference type="InterPro" id="IPR037294">
    <property type="entry name" value="ABC_BtuC-like"/>
</dbReference>
<comment type="similarity">
    <text evidence="2">Belongs to the binding-protein-dependent transport system permease family. FecCD subfamily.</text>
</comment>
<feature type="transmembrane region" description="Helical" evidence="8">
    <location>
        <begin position="93"/>
        <end position="110"/>
    </location>
</feature>
<name>A0A2U1T9X0_9CORY</name>
<evidence type="ECO:0000256" key="1">
    <source>
        <dbReference type="ARBA" id="ARBA00004651"/>
    </source>
</evidence>
<keyword evidence="6 8" id="KW-1133">Transmembrane helix</keyword>
<dbReference type="InterPro" id="IPR000522">
    <property type="entry name" value="ABC_transptr_permease_BtuC"/>
</dbReference>
<evidence type="ECO:0000256" key="2">
    <source>
        <dbReference type="ARBA" id="ARBA00007935"/>
    </source>
</evidence>
<dbReference type="GO" id="GO:0033214">
    <property type="term" value="P:siderophore-iron import into cell"/>
    <property type="evidence" value="ECO:0007669"/>
    <property type="project" value="TreeGrafter"/>
</dbReference>
<evidence type="ECO:0000256" key="7">
    <source>
        <dbReference type="ARBA" id="ARBA00023136"/>
    </source>
</evidence>
<dbReference type="GO" id="GO:0005886">
    <property type="term" value="C:plasma membrane"/>
    <property type="evidence" value="ECO:0007669"/>
    <property type="project" value="UniProtKB-SubCell"/>
</dbReference>
<dbReference type="OrthoDB" id="9782305at2"/>
<feature type="transmembrane region" description="Helical" evidence="8">
    <location>
        <begin position="266"/>
        <end position="295"/>
    </location>
</feature>
<organism evidence="9 10">
    <name type="scientific">Corynebacterium yudongzhengii</name>
    <dbReference type="NCBI Taxonomy" id="2080740"/>
    <lineage>
        <taxon>Bacteria</taxon>
        <taxon>Bacillati</taxon>
        <taxon>Actinomycetota</taxon>
        <taxon>Actinomycetes</taxon>
        <taxon>Mycobacteriales</taxon>
        <taxon>Corynebacteriaceae</taxon>
        <taxon>Corynebacterium</taxon>
    </lineage>
</organism>
<dbReference type="Proteomes" id="UP000244989">
    <property type="component" value="Unassembled WGS sequence"/>
</dbReference>
<dbReference type="CDD" id="cd06550">
    <property type="entry name" value="TM_ABC_iron-siderophores_like"/>
    <property type="match status" value="1"/>
</dbReference>
<dbReference type="FunFam" id="1.10.3470.10:FF:000001">
    <property type="entry name" value="Vitamin B12 ABC transporter permease BtuC"/>
    <property type="match status" value="1"/>
</dbReference>
<comment type="caution">
    <text evidence="9">The sequence shown here is derived from an EMBL/GenBank/DDBJ whole genome shotgun (WGS) entry which is preliminary data.</text>
</comment>
<keyword evidence="10" id="KW-1185">Reference proteome</keyword>
<feature type="transmembrane region" description="Helical" evidence="8">
    <location>
        <begin position="122"/>
        <end position="142"/>
    </location>
</feature>
<sequence length="366" mass="36876">MHSSEVSTLTVARAGTRRRVSTVSALGIAVLVIAAVVASMLFSFHTGARATTAAEIWTALDDGLRYAWSPEAREPQPFDEIAILLGTQRIPRTFLALIAGLSLGAAGALMQGFTRNPLAEPGILGVGQGAAAAVAVGVSLGWLSGEAAYTVPAIGGALIVTTLLFVLSSRGPAAGSPLAFILAGMALSALFSAVVSALVITNEAVLDALRSWATGSVAGRDFSVVFATAPIALVALVVAVALAPGINLLALGEDTAYSLGVSVWGYRVAGILAVAGLSAAAVAAAGPVAFIGLAAPHIVRGLTGTDYRLVIPLSALCGGLLALWADILGRLVVAPGELPMGVLLAVMGVPVFIYLVRRGRIEGGGL</sequence>
<comment type="subcellular location">
    <subcellularLocation>
        <location evidence="1">Cell membrane</location>
        <topology evidence="1">Multi-pass membrane protein</topology>
    </subcellularLocation>
</comment>
<dbReference type="EMBL" id="QEEZ01000001">
    <property type="protein sequence ID" value="PWC02786.1"/>
    <property type="molecule type" value="Genomic_DNA"/>
</dbReference>
<feature type="transmembrane region" description="Helical" evidence="8">
    <location>
        <begin position="20"/>
        <end position="42"/>
    </location>
</feature>
<keyword evidence="7 8" id="KW-0472">Membrane</keyword>
<keyword evidence="4" id="KW-1003">Cell membrane</keyword>
<feature type="transmembrane region" description="Helical" evidence="8">
    <location>
        <begin position="149"/>
        <end position="167"/>
    </location>
</feature>
<dbReference type="GO" id="GO:0022857">
    <property type="term" value="F:transmembrane transporter activity"/>
    <property type="evidence" value="ECO:0007669"/>
    <property type="project" value="InterPro"/>
</dbReference>
<evidence type="ECO:0000256" key="4">
    <source>
        <dbReference type="ARBA" id="ARBA00022475"/>
    </source>
</evidence>
<dbReference type="KEGG" id="cyz:C3B44_01890"/>
<keyword evidence="5 8" id="KW-0812">Transmembrane</keyword>
<keyword evidence="3" id="KW-0813">Transport</keyword>
<dbReference type="SUPFAM" id="SSF81345">
    <property type="entry name" value="ABC transporter involved in vitamin B12 uptake, BtuC"/>
    <property type="match status" value="1"/>
</dbReference>
<feature type="transmembrane region" description="Helical" evidence="8">
    <location>
        <begin position="307"/>
        <end position="332"/>
    </location>
</feature>
<dbReference type="PANTHER" id="PTHR30472">
    <property type="entry name" value="FERRIC ENTEROBACTIN TRANSPORT SYSTEM PERMEASE PROTEIN"/>
    <property type="match status" value="1"/>
</dbReference>
<evidence type="ECO:0000256" key="5">
    <source>
        <dbReference type="ARBA" id="ARBA00022692"/>
    </source>
</evidence>
<feature type="transmembrane region" description="Helical" evidence="8">
    <location>
        <begin position="338"/>
        <end position="356"/>
    </location>
</feature>
<dbReference type="Gene3D" id="1.10.3470.10">
    <property type="entry name" value="ABC transporter involved in vitamin B12 uptake, BtuC"/>
    <property type="match status" value="1"/>
</dbReference>
<proteinExistence type="inferred from homology"/>
<accession>A0A2U1T9X0</accession>
<gene>
    <name evidence="9" type="ORF">DF222_00620</name>
</gene>
<feature type="transmembrane region" description="Helical" evidence="8">
    <location>
        <begin position="179"/>
        <end position="201"/>
    </location>
</feature>
<dbReference type="AlphaFoldDB" id="A0A2U1T9X0"/>
<reference evidence="10" key="1">
    <citation type="submission" date="2018-04" db="EMBL/GenBank/DDBJ databases">
        <authorList>
            <person name="Liu S."/>
            <person name="Wang Z."/>
            <person name="Li J."/>
        </authorList>
    </citation>
    <scope>NUCLEOTIDE SEQUENCE [LARGE SCALE GENOMIC DNA]</scope>
    <source>
        <strain evidence="10">2189</strain>
    </source>
</reference>
<evidence type="ECO:0000313" key="9">
    <source>
        <dbReference type="EMBL" id="PWC02786.1"/>
    </source>
</evidence>
<feature type="transmembrane region" description="Helical" evidence="8">
    <location>
        <begin position="222"/>
        <end position="246"/>
    </location>
</feature>
<dbReference type="PANTHER" id="PTHR30472:SF1">
    <property type="entry name" value="FE(3+) DICITRATE TRANSPORT SYSTEM PERMEASE PROTEIN FECC-RELATED"/>
    <property type="match status" value="1"/>
</dbReference>
<dbReference type="Pfam" id="PF01032">
    <property type="entry name" value="FecCD"/>
    <property type="match status" value="1"/>
</dbReference>
<evidence type="ECO:0000256" key="6">
    <source>
        <dbReference type="ARBA" id="ARBA00022989"/>
    </source>
</evidence>
<protein>
    <submittedName>
        <fullName evidence="9">Iron ABC transporter permease</fullName>
    </submittedName>
</protein>
<evidence type="ECO:0000256" key="3">
    <source>
        <dbReference type="ARBA" id="ARBA00022448"/>
    </source>
</evidence>
<evidence type="ECO:0000256" key="8">
    <source>
        <dbReference type="SAM" id="Phobius"/>
    </source>
</evidence>